<dbReference type="EMBL" id="JAHRHJ020000001">
    <property type="protein sequence ID" value="KAH9329954.1"/>
    <property type="molecule type" value="Genomic_DNA"/>
</dbReference>
<dbReference type="InterPro" id="IPR013083">
    <property type="entry name" value="Znf_RING/FYVE/PHD"/>
</dbReference>
<dbReference type="GO" id="GO:0008270">
    <property type="term" value="F:zinc ion binding"/>
    <property type="evidence" value="ECO:0007669"/>
    <property type="project" value="UniProtKB-KW"/>
</dbReference>
<dbReference type="Proteomes" id="UP000824469">
    <property type="component" value="Unassembled WGS sequence"/>
</dbReference>
<evidence type="ECO:0000256" key="2">
    <source>
        <dbReference type="ARBA" id="ARBA00022771"/>
    </source>
</evidence>
<dbReference type="Pfam" id="PF15870">
    <property type="entry name" value="EloA-BP1"/>
    <property type="match status" value="1"/>
</dbReference>
<evidence type="ECO:0000256" key="3">
    <source>
        <dbReference type="ARBA" id="ARBA00022833"/>
    </source>
</evidence>
<dbReference type="GO" id="GO:0016567">
    <property type="term" value="P:protein ubiquitination"/>
    <property type="evidence" value="ECO:0007669"/>
    <property type="project" value="TreeGrafter"/>
</dbReference>
<evidence type="ECO:0000259" key="7">
    <source>
        <dbReference type="PROSITE" id="PS50089"/>
    </source>
</evidence>
<reference evidence="8 9" key="1">
    <citation type="journal article" date="2021" name="Nat. Plants">
        <title>The Taxus genome provides insights into paclitaxel biosynthesis.</title>
        <authorList>
            <person name="Xiong X."/>
            <person name="Gou J."/>
            <person name="Liao Q."/>
            <person name="Li Y."/>
            <person name="Zhou Q."/>
            <person name="Bi G."/>
            <person name="Li C."/>
            <person name="Du R."/>
            <person name="Wang X."/>
            <person name="Sun T."/>
            <person name="Guo L."/>
            <person name="Liang H."/>
            <person name="Lu P."/>
            <person name="Wu Y."/>
            <person name="Zhang Z."/>
            <person name="Ro D.K."/>
            <person name="Shang Y."/>
            <person name="Huang S."/>
            <person name="Yan J."/>
        </authorList>
    </citation>
    <scope>NUCLEOTIDE SEQUENCE [LARGE SCALE GENOMIC DNA]</scope>
    <source>
        <strain evidence="8">Ta-2019</strain>
    </source>
</reference>
<evidence type="ECO:0000313" key="8">
    <source>
        <dbReference type="EMBL" id="KAH9329954.1"/>
    </source>
</evidence>
<keyword evidence="1" id="KW-0479">Metal-binding</keyword>
<dbReference type="PROSITE" id="PS50016">
    <property type="entry name" value="ZF_PHD_2"/>
    <property type="match status" value="1"/>
</dbReference>
<keyword evidence="2 4" id="KW-0863">Zinc-finger</keyword>
<feature type="region of interest" description="Disordered" evidence="5">
    <location>
        <begin position="924"/>
        <end position="960"/>
    </location>
</feature>
<evidence type="ECO:0000259" key="6">
    <source>
        <dbReference type="PROSITE" id="PS50016"/>
    </source>
</evidence>
<feature type="region of interest" description="Disordered" evidence="5">
    <location>
        <begin position="1212"/>
        <end position="1245"/>
    </location>
</feature>
<name>A0AA38GVW0_TAXCH</name>
<dbReference type="InterPro" id="IPR017907">
    <property type="entry name" value="Znf_RING_CS"/>
</dbReference>
<keyword evidence="9" id="KW-1185">Reference proteome</keyword>
<feature type="domain" description="PHD-type" evidence="6">
    <location>
        <begin position="77"/>
        <end position="201"/>
    </location>
</feature>
<dbReference type="Gene3D" id="3.30.40.10">
    <property type="entry name" value="Zinc/RING finger domain, C3HC4 (zinc finger)"/>
    <property type="match status" value="2"/>
</dbReference>
<dbReference type="InterPro" id="IPR019787">
    <property type="entry name" value="Znf_PHD-finger"/>
</dbReference>
<dbReference type="PROSITE" id="PS50089">
    <property type="entry name" value="ZF_RING_2"/>
    <property type="match status" value="1"/>
</dbReference>
<dbReference type="SUPFAM" id="SSF57903">
    <property type="entry name" value="FYVE/PHD zinc finger"/>
    <property type="match status" value="1"/>
</dbReference>
<keyword evidence="3" id="KW-0862">Zinc</keyword>
<evidence type="ECO:0008006" key="10">
    <source>
        <dbReference type="Google" id="ProtNLM"/>
    </source>
</evidence>
<dbReference type="PROSITE" id="PS00518">
    <property type="entry name" value="ZF_RING_1"/>
    <property type="match status" value="1"/>
</dbReference>
<dbReference type="PANTHER" id="PTHR15315:SF26">
    <property type="entry name" value="E3 UBIQUITIN-PROTEIN LIGASE NRDP1"/>
    <property type="match status" value="1"/>
</dbReference>
<feature type="non-terminal residue" evidence="8">
    <location>
        <position position="1446"/>
    </location>
</feature>
<dbReference type="SMART" id="SM00184">
    <property type="entry name" value="RING"/>
    <property type="match status" value="1"/>
</dbReference>
<dbReference type="InterPro" id="IPR001841">
    <property type="entry name" value="Znf_RING"/>
</dbReference>
<dbReference type="SMART" id="SM00249">
    <property type="entry name" value="PHD"/>
    <property type="match status" value="1"/>
</dbReference>
<dbReference type="PANTHER" id="PTHR15315">
    <property type="entry name" value="RING FINGER PROTEIN 41, 151"/>
    <property type="match status" value="1"/>
</dbReference>
<feature type="compositionally biased region" description="Basic and acidic residues" evidence="5">
    <location>
        <begin position="937"/>
        <end position="960"/>
    </location>
</feature>
<dbReference type="GO" id="GO:0061630">
    <property type="term" value="F:ubiquitin protein ligase activity"/>
    <property type="evidence" value="ECO:0007669"/>
    <property type="project" value="TreeGrafter"/>
</dbReference>
<feature type="non-terminal residue" evidence="8">
    <location>
        <position position="1"/>
    </location>
</feature>
<dbReference type="InterPro" id="IPR031736">
    <property type="entry name" value="REXO1-like_dom"/>
</dbReference>
<dbReference type="Pfam" id="PF13639">
    <property type="entry name" value="zf-RING_2"/>
    <property type="match status" value="1"/>
</dbReference>
<evidence type="ECO:0000313" key="9">
    <source>
        <dbReference type="Proteomes" id="UP000824469"/>
    </source>
</evidence>
<feature type="domain" description="RING-type" evidence="7">
    <location>
        <begin position="45"/>
        <end position="84"/>
    </location>
</feature>
<accession>A0AA38GVW0</accession>
<comment type="caution">
    <text evidence="8">The sequence shown here is derived from an EMBL/GenBank/DDBJ whole genome shotgun (WGS) entry which is preliminary data.</text>
</comment>
<evidence type="ECO:0000256" key="1">
    <source>
        <dbReference type="ARBA" id="ARBA00022723"/>
    </source>
</evidence>
<feature type="compositionally biased region" description="Basic and acidic residues" evidence="5">
    <location>
        <begin position="1218"/>
        <end position="1227"/>
    </location>
</feature>
<dbReference type="SUPFAM" id="SSF57850">
    <property type="entry name" value="RING/U-box"/>
    <property type="match status" value="1"/>
</dbReference>
<evidence type="ECO:0000256" key="4">
    <source>
        <dbReference type="PROSITE-ProRule" id="PRU00175"/>
    </source>
</evidence>
<feature type="compositionally biased region" description="Low complexity" evidence="5">
    <location>
        <begin position="924"/>
        <end position="936"/>
    </location>
</feature>
<proteinExistence type="predicted"/>
<feature type="region of interest" description="Disordered" evidence="5">
    <location>
        <begin position="1410"/>
        <end position="1446"/>
    </location>
</feature>
<dbReference type="InterPro" id="IPR011011">
    <property type="entry name" value="Znf_FYVE_PHD"/>
</dbReference>
<dbReference type="Pfam" id="PF00628">
    <property type="entry name" value="PHD"/>
    <property type="match status" value="1"/>
</dbReference>
<evidence type="ECO:0000256" key="5">
    <source>
        <dbReference type="SAM" id="MobiDB-lite"/>
    </source>
</evidence>
<organism evidence="8 9">
    <name type="scientific">Taxus chinensis</name>
    <name type="common">Chinese yew</name>
    <name type="synonym">Taxus wallichiana var. chinensis</name>
    <dbReference type="NCBI Taxonomy" id="29808"/>
    <lineage>
        <taxon>Eukaryota</taxon>
        <taxon>Viridiplantae</taxon>
        <taxon>Streptophyta</taxon>
        <taxon>Embryophyta</taxon>
        <taxon>Tracheophyta</taxon>
        <taxon>Spermatophyta</taxon>
        <taxon>Pinopsida</taxon>
        <taxon>Pinidae</taxon>
        <taxon>Conifers II</taxon>
        <taxon>Cupressales</taxon>
        <taxon>Taxaceae</taxon>
        <taxon>Taxus</taxon>
    </lineage>
</organism>
<gene>
    <name evidence="8" type="ORF">KI387_002062</name>
</gene>
<dbReference type="InterPro" id="IPR001965">
    <property type="entry name" value="Znf_PHD"/>
</dbReference>
<protein>
    <recommendedName>
        <fullName evidence="10">RING/U-box protein</fullName>
    </recommendedName>
</protein>
<sequence length="1446" mass="160065">DNHYILCDSGRSKMDEILVGGSSVQLQADCDSFEHSVVGAEAGRCGICMEEVIDRGLLDCCNHWFCFKCIDNWAVITNLCPLCKAQFEIISCVPVRDTISGSIEWNSPALEGIERDESWCIYGNNGALSFPSYYIDEDAIVCLDGDGCRIRSGVATEEEFSSLDTSVACDSCDIWYHALCVGFDPECTIESTWLCPRCKMSGLLEDLNSNFSQSSLEQDQSCKFHDDMLSNSKMSVHVADAGETAVVVSMFESEYCVPASEENLGEVPPFEDEQNTNKISFSLCTDVETINPKKLVGDEPLLDLSENVFSKGCTFPSTTDSPLASVEDCSQTPSVAVPNKEIKHTSLNISMLEGEKCGSTAQNNPEGVASVDEKWNLKEVCVPLCTDVNTNSIEFGRDQVIQFSENIVSSGACKSPNDLTPDIVEECSQIPSIKEINHANTLSRSEMSDSAIELRDGAMLTSLVKNSRPCVLISDSRSMVKSSTGKSKNEEWNVVAEFIPQIAKISGKSNAQIRGKHSGNYFVDMSVCQDQTNCSTLSADKDMVKRIDAEGSILDIEPPESSAKKNRDPKFRDALATRDSVCFDQARGNIAKQKEISIKRARPAGQNEQIHFPSPKSQCDANKMTAANDAFGLQKKLKVEKLESRTKSEVIPSELRDIVKGQEFNASAKTLEHCFKRKTDSENNRVSSVRLKKIMPRRMDENETSRLVQEMTKELRAAVGNGAVEDLGKIDAFDERLLEAFKTAMKKTFKSDDKSNLSYVKVNKQPLKRGKIRENLTKKIYSMGNGKRRREWDRDCEIEFWKVRCNKEKKLKQVETPDSIRNILKKGLDACSRSPQTENRMNISEVDPIFSRLYVADNSLFPRKDDIKPLSALSNSGDIQADLFNTGVKVEETSNKLNILRSNVDNVDGSIHSAKRCLDVENLSSSLNSGSQQNTLLEEKSGGSEDIQLDKGVESKSGKSNDVKLDKRKWALQVLARKTGGDQKRNESSVGEKSSFPLLIQLPIDMRPILPHDRRSKVPTSVRQVQLNRLLELYLKNAEMETIRRTAESEFAVADAVNMEKEIYEKSNSRSVYMNLCAQALSQQTSSYKVAENYDHCQELGTESNDDVTAALKAAGLISDSPPGSLYRITEDSGAENDIIVENQDATGCIESVLELDCHPALDIYGDFEYDLEDVEDPATSNISNSLRIPAVPSKEATSKVKVVLSTGQWSKQSVNEESDRGHEKQMCVEQSDTGEPKPLVSREECKSEENKNACFALDDHDMHVRNATEGSEILVTQMDENHYDVSYPDAGLDIKSHVLKVDLGENCHSEQILNLEDLSANPIDSQDESSFVKNDLNQVKAQTSSVLCPIKDSVSESQLVSDRVSNGGDGLGLVKLSPRAIRGNTKRGSPDCENDAAVLKIKKFNTEMNQKGSVLVQPGGNGSKKNREMGRNKPQADISHSIWKK</sequence>